<keyword evidence="5" id="KW-1185">Reference proteome</keyword>
<dbReference type="PRINTS" id="PR00625">
    <property type="entry name" value="JDOMAIN"/>
</dbReference>
<reference evidence="4 5" key="1">
    <citation type="journal article" date="2017" name="Mol. Ecol.">
        <title>Comparative and population genomic landscape of Phellinus noxius: A hypervariable fungus causing root rot in trees.</title>
        <authorList>
            <person name="Chung C.L."/>
            <person name="Lee T.J."/>
            <person name="Akiba M."/>
            <person name="Lee H.H."/>
            <person name="Kuo T.H."/>
            <person name="Liu D."/>
            <person name="Ke H.M."/>
            <person name="Yokoi T."/>
            <person name="Roa M.B."/>
            <person name="Lu M.J."/>
            <person name="Chang Y.Y."/>
            <person name="Ann P.J."/>
            <person name="Tsai J.N."/>
            <person name="Chen C.Y."/>
            <person name="Tzean S.S."/>
            <person name="Ota Y."/>
            <person name="Hattori T."/>
            <person name="Sahashi N."/>
            <person name="Liou R.F."/>
            <person name="Kikuchi T."/>
            <person name="Tsai I.J."/>
        </authorList>
    </citation>
    <scope>NUCLEOTIDE SEQUENCE [LARGE SCALE GENOMIC DNA]</scope>
    <source>
        <strain evidence="4 5">FFPRI411160</strain>
    </source>
</reference>
<dbReference type="Pfam" id="PF00226">
    <property type="entry name" value="DnaJ"/>
    <property type="match status" value="1"/>
</dbReference>
<dbReference type="PROSITE" id="PS00636">
    <property type="entry name" value="DNAJ_1"/>
    <property type="match status" value="1"/>
</dbReference>
<protein>
    <recommendedName>
        <fullName evidence="3">J domain-containing protein</fullName>
    </recommendedName>
</protein>
<evidence type="ECO:0000313" key="4">
    <source>
        <dbReference type="EMBL" id="PAV17945.1"/>
    </source>
</evidence>
<feature type="compositionally biased region" description="Low complexity" evidence="2">
    <location>
        <begin position="213"/>
        <end position="245"/>
    </location>
</feature>
<accession>A0A286UEM6</accession>
<dbReference type="Gene3D" id="1.10.287.110">
    <property type="entry name" value="DnaJ domain"/>
    <property type="match status" value="1"/>
</dbReference>
<dbReference type="SMART" id="SM00271">
    <property type="entry name" value="DnaJ"/>
    <property type="match status" value="1"/>
</dbReference>
<dbReference type="Proteomes" id="UP000217199">
    <property type="component" value="Unassembled WGS sequence"/>
</dbReference>
<evidence type="ECO:0000256" key="2">
    <source>
        <dbReference type="SAM" id="MobiDB-lite"/>
    </source>
</evidence>
<dbReference type="AlphaFoldDB" id="A0A286UEM6"/>
<feature type="region of interest" description="Disordered" evidence="2">
    <location>
        <begin position="183"/>
        <end position="271"/>
    </location>
</feature>
<dbReference type="PANTHER" id="PTHR44145">
    <property type="entry name" value="DNAJ HOMOLOG SUBFAMILY A MEMBER 3, MITOCHONDRIAL"/>
    <property type="match status" value="1"/>
</dbReference>
<feature type="region of interest" description="Disordered" evidence="2">
    <location>
        <begin position="153"/>
        <end position="172"/>
    </location>
</feature>
<dbReference type="EMBL" id="NBII01000006">
    <property type="protein sequence ID" value="PAV17945.1"/>
    <property type="molecule type" value="Genomic_DNA"/>
</dbReference>
<comment type="caution">
    <text evidence="4">The sequence shown here is derived from an EMBL/GenBank/DDBJ whole genome shotgun (WGS) entry which is preliminary data.</text>
</comment>
<dbReference type="InParanoid" id="A0A286UEM6"/>
<dbReference type="InterPro" id="IPR051938">
    <property type="entry name" value="Apopto_cytoskel_mod"/>
</dbReference>
<evidence type="ECO:0000256" key="1">
    <source>
        <dbReference type="ARBA" id="ARBA00023186"/>
    </source>
</evidence>
<dbReference type="InterPro" id="IPR036869">
    <property type="entry name" value="J_dom_sf"/>
</dbReference>
<feature type="compositionally biased region" description="Basic and acidic residues" evidence="2">
    <location>
        <begin position="258"/>
        <end position="271"/>
    </location>
</feature>
<dbReference type="STRING" id="2282107.A0A286UEM6"/>
<evidence type="ECO:0000259" key="3">
    <source>
        <dbReference type="PROSITE" id="PS50076"/>
    </source>
</evidence>
<dbReference type="PROSITE" id="PS50076">
    <property type="entry name" value="DNAJ_2"/>
    <property type="match status" value="1"/>
</dbReference>
<dbReference type="InterPro" id="IPR001623">
    <property type="entry name" value="DnaJ_domain"/>
</dbReference>
<dbReference type="OrthoDB" id="445556at2759"/>
<evidence type="ECO:0000313" key="5">
    <source>
        <dbReference type="Proteomes" id="UP000217199"/>
    </source>
</evidence>
<dbReference type="InterPro" id="IPR018253">
    <property type="entry name" value="DnaJ_domain_CS"/>
</dbReference>
<sequence length="305" mass="33842">MKTFYWINPKKGKLSRVVCDREGEADHQVAANGTMASTLYTRTTTSIISRPGPSTRLSLALGQCSSFSTSASKSQLSSGSHYTTLGVPQNASRMEIKAAYFRLSKKFHPDTRTEHDEHATDSFHKISEAYSTLSDDRKRRAYDRTMLESMPESRYSSVHHRGTSAGNDANRWTQDIYERRKRGATHAWEGPRGHRAHQYPYQNHPHANRQRTAESTGSSSSAYSYTRPGGPSGGYSYPGPQPLYSKAEYPGVGKTRLSGRERREEAEREAHDRLTNTSTLGRFFSGLGILLVVSWVGGFGHGGGG</sequence>
<dbReference type="CDD" id="cd06257">
    <property type="entry name" value="DnaJ"/>
    <property type="match status" value="1"/>
</dbReference>
<dbReference type="PANTHER" id="PTHR44145:SF3">
    <property type="entry name" value="DNAJ HOMOLOG SUBFAMILY A MEMBER 3, MITOCHONDRIAL"/>
    <property type="match status" value="1"/>
</dbReference>
<organism evidence="4 5">
    <name type="scientific">Pyrrhoderma noxium</name>
    <dbReference type="NCBI Taxonomy" id="2282107"/>
    <lineage>
        <taxon>Eukaryota</taxon>
        <taxon>Fungi</taxon>
        <taxon>Dikarya</taxon>
        <taxon>Basidiomycota</taxon>
        <taxon>Agaricomycotina</taxon>
        <taxon>Agaricomycetes</taxon>
        <taxon>Hymenochaetales</taxon>
        <taxon>Hymenochaetaceae</taxon>
        <taxon>Pyrrhoderma</taxon>
    </lineage>
</organism>
<keyword evidence="1" id="KW-0143">Chaperone</keyword>
<dbReference type="SUPFAM" id="SSF46565">
    <property type="entry name" value="Chaperone J-domain"/>
    <property type="match status" value="1"/>
</dbReference>
<feature type="domain" description="J" evidence="3">
    <location>
        <begin position="80"/>
        <end position="146"/>
    </location>
</feature>
<gene>
    <name evidence="4" type="ORF">PNOK_0643100</name>
</gene>
<proteinExistence type="predicted"/>
<name>A0A286UEM6_9AGAM</name>